<dbReference type="Gene3D" id="1.20.1720.10">
    <property type="entry name" value="Multidrug resistance protein D"/>
    <property type="match status" value="1"/>
</dbReference>
<dbReference type="InterPro" id="IPR013783">
    <property type="entry name" value="Ig-like_fold"/>
</dbReference>
<keyword evidence="4 6" id="KW-1133">Transmembrane helix</keyword>
<dbReference type="PANTHER" id="PTHR42718">
    <property type="entry name" value="MAJOR FACILITATOR SUPERFAMILY MULTIDRUG TRANSPORTER MFSC"/>
    <property type="match status" value="1"/>
</dbReference>
<evidence type="ECO:0000256" key="4">
    <source>
        <dbReference type="ARBA" id="ARBA00022989"/>
    </source>
</evidence>
<feature type="transmembrane region" description="Helical" evidence="6">
    <location>
        <begin position="402"/>
        <end position="421"/>
    </location>
</feature>
<dbReference type="Pfam" id="PF07690">
    <property type="entry name" value="MFS_1"/>
    <property type="match status" value="1"/>
</dbReference>
<feature type="transmembrane region" description="Helical" evidence="6">
    <location>
        <begin position="333"/>
        <end position="353"/>
    </location>
</feature>
<dbReference type="Gene3D" id="2.60.40.1120">
    <property type="entry name" value="Carboxypeptidase-like, regulatory domain"/>
    <property type="match status" value="2"/>
</dbReference>
<name>A0ABN3JLN6_9ACTN</name>
<gene>
    <name evidence="8" type="ORF">GCM10010191_52050</name>
</gene>
<feature type="domain" description="Major facilitator superfamily (MFS) profile" evidence="7">
    <location>
        <begin position="10"/>
        <end position="460"/>
    </location>
</feature>
<keyword evidence="3 6" id="KW-0812">Transmembrane</keyword>
<feature type="transmembrane region" description="Helical" evidence="6">
    <location>
        <begin position="433"/>
        <end position="455"/>
    </location>
</feature>
<organism evidence="8 9">
    <name type="scientific">Actinomadura vinacea</name>
    <dbReference type="NCBI Taxonomy" id="115336"/>
    <lineage>
        <taxon>Bacteria</taxon>
        <taxon>Bacillati</taxon>
        <taxon>Actinomycetota</taxon>
        <taxon>Actinomycetes</taxon>
        <taxon>Streptosporangiales</taxon>
        <taxon>Thermomonosporaceae</taxon>
        <taxon>Actinomadura</taxon>
    </lineage>
</organism>
<feature type="transmembrane region" description="Helical" evidence="6">
    <location>
        <begin position="225"/>
        <end position="243"/>
    </location>
</feature>
<dbReference type="PROSITE" id="PS50850">
    <property type="entry name" value="MFS"/>
    <property type="match status" value="1"/>
</dbReference>
<dbReference type="Proteomes" id="UP001501231">
    <property type="component" value="Unassembled WGS sequence"/>
</dbReference>
<proteinExistence type="predicted"/>
<dbReference type="Gene3D" id="1.20.1250.20">
    <property type="entry name" value="MFS general substrate transporter like domains"/>
    <property type="match status" value="1"/>
</dbReference>
<dbReference type="EMBL" id="BAAARW010000020">
    <property type="protein sequence ID" value="GAA2431785.1"/>
    <property type="molecule type" value="Genomic_DNA"/>
</dbReference>
<feature type="transmembrane region" description="Helical" evidence="6">
    <location>
        <begin position="161"/>
        <end position="182"/>
    </location>
</feature>
<keyword evidence="9" id="KW-1185">Reference proteome</keyword>
<protein>
    <submittedName>
        <fullName evidence="8">MFS transporter</fullName>
    </submittedName>
</protein>
<keyword evidence="5 6" id="KW-0472">Membrane</keyword>
<dbReference type="InterPro" id="IPR020846">
    <property type="entry name" value="MFS_dom"/>
</dbReference>
<accession>A0ABN3JLN6</accession>
<dbReference type="RefSeq" id="WP_344592312.1">
    <property type="nucleotide sequence ID" value="NZ_BAAARW010000020.1"/>
</dbReference>
<dbReference type="CDD" id="cd17504">
    <property type="entry name" value="MFS_MMR_MDR_like"/>
    <property type="match status" value="1"/>
</dbReference>
<dbReference type="SUPFAM" id="SSF103473">
    <property type="entry name" value="MFS general substrate transporter"/>
    <property type="match status" value="1"/>
</dbReference>
<evidence type="ECO:0000256" key="1">
    <source>
        <dbReference type="ARBA" id="ARBA00004651"/>
    </source>
</evidence>
<dbReference type="SUPFAM" id="SSF49464">
    <property type="entry name" value="Carboxypeptidase regulatory domain-like"/>
    <property type="match status" value="3"/>
</dbReference>
<evidence type="ECO:0000256" key="2">
    <source>
        <dbReference type="ARBA" id="ARBA00022448"/>
    </source>
</evidence>
<evidence type="ECO:0000313" key="8">
    <source>
        <dbReference type="EMBL" id="GAA2431785.1"/>
    </source>
</evidence>
<keyword evidence="2" id="KW-0813">Transport</keyword>
<dbReference type="InterPro" id="IPR008969">
    <property type="entry name" value="CarboxyPept-like_regulatory"/>
</dbReference>
<feature type="transmembrane region" description="Helical" evidence="6">
    <location>
        <begin position="263"/>
        <end position="282"/>
    </location>
</feature>
<evidence type="ECO:0000259" key="7">
    <source>
        <dbReference type="PROSITE" id="PS50850"/>
    </source>
</evidence>
<dbReference type="PANTHER" id="PTHR42718:SF9">
    <property type="entry name" value="MAJOR FACILITATOR SUPERFAMILY MULTIDRUG TRANSPORTER MFSC"/>
    <property type="match status" value="1"/>
</dbReference>
<feature type="transmembrane region" description="Helical" evidence="6">
    <location>
        <begin position="46"/>
        <end position="64"/>
    </location>
</feature>
<sequence length="745" mass="73988">MSPAPRAGAIVGVLSCAGIAAALMQTLVVPLIGELPRLLDTSAANASWVLTATLLAGAVATPVVGRMGDLYGKRRVLLGCVLLLVVGSVVGAMANSLVPMVVGRALQGLAAGIIPLGISIMRDVLPPERLGSSIALMSSSLGMGGAFGLPLSAVIVDNADWHMLFWGTAGIAALIGVMVFLTVPESPVRDRGRFDYLGAAGLSAGLVCLLLAVSKGGDWGWASRTTLGLFAAAVLILLLWGVWELRVREPLVDLRATARRQVLMTNLASIVVGFSMYAMSVLSPQLLQLPAATGYGLGQSMLAAGLWMAPAGLVMMVVSPLGAKLSAAAGPKISLLTGALIIAAGYGSALPLMGEAWGLLLFSCVCSAGVAFAYGAMPALIMSAVPASETAAANGFNTLMRSIGTSTSSAVIGVVLANMTVQVGPVSVPSENGFRAGFLIGAGVAVAAALVALAIPGRRAAPAAPAAADLVPAAPAAAVSAPIRGTVLSESGPVAGAAVTLIDGAGRQIAHGVSGADGRYALDTARSGAFLLVGSAAGFQPEAVPVEVAGAPVDTDVRLAGPAGAGGTVRDAVTGEPVPGATVVAVNIAGEVTHSAATGLDGTFFLPGLDAADHTLAVRAAGYRPKAFQGEPPGAVGSWTVTLDPGLAVSGTVRGTSGRPLPGVRVAVLDSGGDLVAATVTGADGGYRFGDLAAADYTLVASGYAPVTGTIDLTGHGVDAFDLRLSRHADPQPAAPVQPGGVTPP</sequence>
<feature type="transmembrane region" description="Helical" evidence="6">
    <location>
        <begin position="76"/>
        <end position="95"/>
    </location>
</feature>
<evidence type="ECO:0000256" key="3">
    <source>
        <dbReference type="ARBA" id="ARBA00022692"/>
    </source>
</evidence>
<reference evidence="8 9" key="1">
    <citation type="journal article" date="2019" name="Int. J. Syst. Evol. Microbiol.">
        <title>The Global Catalogue of Microorganisms (GCM) 10K type strain sequencing project: providing services to taxonomists for standard genome sequencing and annotation.</title>
        <authorList>
            <consortium name="The Broad Institute Genomics Platform"/>
            <consortium name="The Broad Institute Genome Sequencing Center for Infectious Disease"/>
            <person name="Wu L."/>
            <person name="Ma J."/>
        </authorList>
    </citation>
    <scope>NUCLEOTIDE SEQUENCE [LARGE SCALE GENOMIC DNA]</scope>
    <source>
        <strain evidence="8 9">JCM 3325</strain>
    </source>
</reference>
<evidence type="ECO:0000313" key="9">
    <source>
        <dbReference type="Proteomes" id="UP001501231"/>
    </source>
</evidence>
<comment type="subcellular location">
    <subcellularLocation>
        <location evidence="1">Cell membrane</location>
        <topology evidence="1">Multi-pass membrane protein</topology>
    </subcellularLocation>
</comment>
<feature type="transmembrane region" description="Helical" evidence="6">
    <location>
        <begin position="133"/>
        <end position="155"/>
    </location>
</feature>
<feature type="transmembrane region" description="Helical" evidence="6">
    <location>
        <begin position="101"/>
        <end position="121"/>
    </location>
</feature>
<dbReference type="InterPro" id="IPR011701">
    <property type="entry name" value="MFS"/>
</dbReference>
<evidence type="ECO:0000256" key="6">
    <source>
        <dbReference type="SAM" id="Phobius"/>
    </source>
</evidence>
<dbReference type="InterPro" id="IPR036259">
    <property type="entry name" value="MFS_trans_sf"/>
</dbReference>
<comment type="caution">
    <text evidence="8">The sequence shown here is derived from an EMBL/GenBank/DDBJ whole genome shotgun (WGS) entry which is preliminary data.</text>
</comment>
<evidence type="ECO:0000256" key="5">
    <source>
        <dbReference type="ARBA" id="ARBA00023136"/>
    </source>
</evidence>
<feature type="transmembrane region" description="Helical" evidence="6">
    <location>
        <begin position="194"/>
        <end position="213"/>
    </location>
</feature>
<feature type="transmembrane region" description="Helical" evidence="6">
    <location>
        <begin position="302"/>
        <end position="321"/>
    </location>
</feature>
<dbReference type="Gene3D" id="2.60.40.10">
    <property type="entry name" value="Immunoglobulins"/>
    <property type="match status" value="1"/>
</dbReference>
<feature type="transmembrane region" description="Helical" evidence="6">
    <location>
        <begin position="359"/>
        <end position="381"/>
    </location>
</feature>
<dbReference type="Pfam" id="PF13620">
    <property type="entry name" value="CarboxypepD_reg"/>
    <property type="match status" value="3"/>
</dbReference>